<dbReference type="EMBL" id="CP001769">
    <property type="protein sequence ID" value="ADB42122.1"/>
    <property type="molecule type" value="Genomic_DNA"/>
</dbReference>
<accession>D2QTJ0</accession>
<dbReference type="HOGENOM" id="CLU_3103990_0_0_10"/>
<sequence>MGWELVFLFTPLTIVSVLRNCHITNIVLFIREFGVLVVSCSDMHRAEVEVY</sequence>
<dbReference type="KEGG" id="sli:Slin_6162"/>
<keyword evidence="2" id="KW-1185">Reference proteome</keyword>
<name>D2QTJ0_SPILD</name>
<dbReference type="STRING" id="504472.Slin_6162"/>
<dbReference type="Proteomes" id="UP000002028">
    <property type="component" value="Chromosome"/>
</dbReference>
<protein>
    <submittedName>
        <fullName evidence="1">Uncharacterized protein</fullName>
    </submittedName>
</protein>
<organism evidence="1 2">
    <name type="scientific">Spirosoma linguale (strain ATCC 33905 / DSM 74 / LMG 10896 / Claus 1)</name>
    <dbReference type="NCBI Taxonomy" id="504472"/>
    <lineage>
        <taxon>Bacteria</taxon>
        <taxon>Pseudomonadati</taxon>
        <taxon>Bacteroidota</taxon>
        <taxon>Cytophagia</taxon>
        <taxon>Cytophagales</taxon>
        <taxon>Cytophagaceae</taxon>
        <taxon>Spirosoma</taxon>
    </lineage>
</organism>
<proteinExistence type="predicted"/>
<reference evidence="1 2" key="1">
    <citation type="journal article" date="2010" name="Stand. Genomic Sci.">
        <title>Complete genome sequence of Spirosoma linguale type strain (1).</title>
        <authorList>
            <person name="Lail K."/>
            <person name="Sikorski J."/>
            <person name="Saunders E."/>
            <person name="Lapidus A."/>
            <person name="Glavina Del Rio T."/>
            <person name="Copeland A."/>
            <person name="Tice H."/>
            <person name="Cheng J.-F."/>
            <person name="Lucas S."/>
            <person name="Nolan M."/>
            <person name="Bruce D."/>
            <person name="Goodwin L."/>
            <person name="Pitluck S."/>
            <person name="Ivanova N."/>
            <person name="Mavromatis K."/>
            <person name="Ovchinnikova G."/>
            <person name="Pati A."/>
            <person name="Chen A."/>
            <person name="Palaniappan K."/>
            <person name="Land M."/>
            <person name="Hauser L."/>
            <person name="Chang Y.-J."/>
            <person name="Jeffries C.D."/>
            <person name="Chain P."/>
            <person name="Brettin T."/>
            <person name="Detter J.C."/>
            <person name="Schuetze A."/>
            <person name="Rohde M."/>
            <person name="Tindall B.J."/>
            <person name="Goeker M."/>
            <person name="Bristow J."/>
            <person name="Eisen J.A."/>
            <person name="Markowitz V."/>
            <person name="Hugenholtz P."/>
            <person name="Kyrpides N.C."/>
            <person name="Klenk H.-P."/>
            <person name="Chen F."/>
        </authorList>
    </citation>
    <scope>NUCLEOTIDE SEQUENCE [LARGE SCALE GENOMIC DNA]</scope>
    <source>
        <strain evidence="2">ATCC 33905 / DSM 74 / LMG 10896 / Claus 1</strain>
    </source>
</reference>
<gene>
    <name evidence="1" type="ordered locus">Slin_6162</name>
</gene>
<evidence type="ECO:0000313" key="1">
    <source>
        <dbReference type="EMBL" id="ADB42122.1"/>
    </source>
</evidence>
<dbReference type="AlphaFoldDB" id="D2QTJ0"/>
<evidence type="ECO:0000313" key="2">
    <source>
        <dbReference type="Proteomes" id="UP000002028"/>
    </source>
</evidence>